<organism evidence="2 3">
    <name type="scientific">Rotaria magnacalcarata</name>
    <dbReference type="NCBI Taxonomy" id="392030"/>
    <lineage>
        <taxon>Eukaryota</taxon>
        <taxon>Metazoa</taxon>
        <taxon>Spiralia</taxon>
        <taxon>Gnathifera</taxon>
        <taxon>Rotifera</taxon>
        <taxon>Eurotatoria</taxon>
        <taxon>Bdelloidea</taxon>
        <taxon>Philodinida</taxon>
        <taxon>Philodinidae</taxon>
        <taxon>Rotaria</taxon>
    </lineage>
</organism>
<feature type="compositionally biased region" description="Polar residues" evidence="1">
    <location>
        <begin position="49"/>
        <end position="68"/>
    </location>
</feature>
<name>A0A8S2Z4L8_9BILA</name>
<feature type="compositionally biased region" description="Polar residues" evidence="1">
    <location>
        <begin position="15"/>
        <end position="24"/>
    </location>
</feature>
<comment type="caution">
    <text evidence="2">The sequence shown here is derived from an EMBL/GenBank/DDBJ whole genome shotgun (WGS) entry which is preliminary data.</text>
</comment>
<sequence>MRRSVVANNDNDNNSQSPPTTNEMNHQHQKRSLEDYGFLTNLKRRRHLSPQNANIDMNNDVETVSLPS</sequence>
<feature type="region of interest" description="Disordered" evidence="1">
    <location>
        <begin position="1"/>
        <end position="68"/>
    </location>
</feature>
<feature type="non-terminal residue" evidence="2">
    <location>
        <position position="68"/>
    </location>
</feature>
<evidence type="ECO:0000313" key="2">
    <source>
        <dbReference type="EMBL" id="CAF4589011.1"/>
    </source>
</evidence>
<reference evidence="2" key="1">
    <citation type="submission" date="2021-02" db="EMBL/GenBank/DDBJ databases">
        <authorList>
            <person name="Nowell W R."/>
        </authorList>
    </citation>
    <scope>NUCLEOTIDE SEQUENCE</scope>
</reference>
<dbReference type="AlphaFoldDB" id="A0A8S2Z4L8"/>
<protein>
    <submittedName>
        <fullName evidence="2">Uncharacterized protein</fullName>
    </submittedName>
</protein>
<dbReference type="Proteomes" id="UP000676336">
    <property type="component" value="Unassembled WGS sequence"/>
</dbReference>
<proteinExistence type="predicted"/>
<evidence type="ECO:0000256" key="1">
    <source>
        <dbReference type="SAM" id="MobiDB-lite"/>
    </source>
</evidence>
<accession>A0A8S2Z4L8</accession>
<dbReference type="EMBL" id="CAJOBI010101293">
    <property type="protein sequence ID" value="CAF4589011.1"/>
    <property type="molecule type" value="Genomic_DNA"/>
</dbReference>
<gene>
    <name evidence="2" type="ORF">SMN809_LOCUS38604</name>
</gene>
<evidence type="ECO:0000313" key="3">
    <source>
        <dbReference type="Proteomes" id="UP000676336"/>
    </source>
</evidence>